<sequence length="92" mass="9056">MPETTPLPGAVVGAGRVGLAAAARLPARGYEAGPWTSRAPPGDGFPTGQEIMGRCLAALAATPWSAGSDGCRGAEPEAKAATGPRCGRGVPT</sequence>
<dbReference type="Proteomes" id="UP000321960">
    <property type="component" value="Unassembled WGS sequence"/>
</dbReference>
<dbReference type="AlphaFoldDB" id="A0A512J1C7"/>
<reference evidence="5" key="2">
    <citation type="journal article" date="2019" name="Int. J. Syst. Evol. Microbiol.">
        <title>The Global Catalogue of Microorganisms (GCM) 10K type strain sequencing project: providing services to taxonomists for standard genome sequencing and annotation.</title>
        <authorList>
            <consortium name="The Broad Institute Genomics Platform"/>
            <consortium name="The Broad Institute Genome Sequencing Center for Infectious Disease"/>
            <person name="Wu L."/>
            <person name="Ma J."/>
        </authorList>
    </citation>
    <scope>NUCLEOTIDE SEQUENCE [LARGE SCALE GENOMIC DNA]</scope>
    <source>
        <strain evidence="5">NBRC 107715</strain>
    </source>
</reference>
<feature type="region of interest" description="Disordered" evidence="1">
    <location>
        <begin position="66"/>
        <end position="92"/>
    </location>
</feature>
<evidence type="ECO:0000313" key="3">
    <source>
        <dbReference type="EMBL" id="GLS62328.1"/>
    </source>
</evidence>
<evidence type="ECO:0000313" key="2">
    <source>
        <dbReference type="EMBL" id="GEP03745.1"/>
    </source>
</evidence>
<comment type="caution">
    <text evidence="2">The sequence shown here is derived from an EMBL/GenBank/DDBJ whole genome shotgun (WGS) entry which is preliminary data.</text>
</comment>
<gene>
    <name evidence="3" type="ORF">GCM10007888_07090</name>
    <name evidence="2" type="ORF">MOX02_17830</name>
</gene>
<evidence type="ECO:0000256" key="1">
    <source>
        <dbReference type="SAM" id="MobiDB-lite"/>
    </source>
</evidence>
<dbReference type="EMBL" id="BJZU01000028">
    <property type="protein sequence ID" value="GEP03745.1"/>
    <property type="molecule type" value="Genomic_DNA"/>
</dbReference>
<reference evidence="2 4" key="3">
    <citation type="submission" date="2019-07" db="EMBL/GenBank/DDBJ databases">
        <title>Whole genome shotgun sequence of Methylobacterium oxalidis NBRC 107715.</title>
        <authorList>
            <person name="Hosoyama A."/>
            <person name="Uohara A."/>
            <person name="Ohji S."/>
            <person name="Ichikawa N."/>
        </authorList>
    </citation>
    <scope>NUCLEOTIDE SEQUENCE [LARGE SCALE GENOMIC DNA]</scope>
    <source>
        <strain evidence="2 4">NBRC 107715</strain>
    </source>
</reference>
<reference evidence="3" key="4">
    <citation type="submission" date="2023-01" db="EMBL/GenBank/DDBJ databases">
        <title>Draft genome sequence of Methylobacterium oxalidis strain NBRC 107715.</title>
        <authorList>
            <person name="Sun Q."/>
            <person name="Mori K."/>
        </authorList>
    </citation>
    <scope>NUCLEOTIDE SEQUENCE</scope>
    <source>
        <strain evidence="3">NBRC 107715</strain>
    </source>
</reference>
<keyword evidence="5" id="KW-1185">Reference proteome</keyword>
<evidence type="ECO:0000313" key="4">
    <source>
        <dbReference type="Proteomes" id="UP000321960"/>
    </source>
</evidence>
<protein>
    <submittedName>
        <fullName evidence="2">Uncharacterized protein</fullName>
    </submittedName>
</protein>
<reference evidence="3" key="1">
    <citation type="journal article" date="2014" name="Int. J. Syst. Evol. Microbiol.">
        <title>Complete genome of a new Firmicutes species belonging to the dominant human colonic microbiota ('Ruminococcus bicirculans') reveals two chromosomes and a selective capacity to utilize plant glucans.</title>
        <authorList>
            <consortium name="NISC Comparative Sequencing Program"/>
            <person name="Wegmann U."/>
            <person name="Louis P."/>
            <person name="Goesmann A."/>
            <person name="Henrissat B."/>
            <person name="Duncan S.H."/>
            <person name="Flint H.J."/>
        </authorList>
    </citation>
    <scope>NUCLEOTIDE SEQUENCE</scope>
    <source>
        <strain evidence="3">NBRC 107715</strain>
    </source>
</reference>
<dbReference type="RefSeq" id="WP_147025434.1">
    <property type="nucleotide sequence ID" value="NZ_BJZU01000028.1"/>
</dbReference>
<organism evidence="2 4">
    <name type="scientific">Methylobacterium oxalidis</name>
    <dbReference type="NCBI Taxonomy" id="944322"/>
    <lineage>
        <taxon>Bacteria</taxon>
        <taxon>Pseudomonadati</taxon>
        <taxon>Pseudomonadota</taxon>
        <taxon>Alphaproteobacteria</taxon>
        <taxon>Hyphomicrobiales</taxon>
        <taxon>Methylobacteriaceae</taxon>
        <taxon>Methylobacterium</taxon>
    </lineage>
</organism>
<accession>A0A512J1C7</accession>
<evidence type="ECO:0000313" key="5">
    <source>
        <dbReference type="Proteomes" id="UP001156856"/>
    </source>
</evidence>
<proteinExistence type="predicted"/>
<dbReference type="Proteomes" id="UP001156856">
    <property type="component" value="Unassembled WGS sequence"/>
</dbReference>
<name>A0A512J1C7_9HYPH</name>
<dbReference type="EMBL" id="BSPK01000008">
    <property type="protein sequence ID" value="GLS62328.1"/>
    <property type="molecule type" value="Genomic_DNA"/>
</dbReference>
<dbReference type="OrthoDB" id="7279140at2"/>